<feature type="region of interest" description="Disordered" evidence="1">
    <location>
        <begin position="1"/>
        <end position="69"/>
    </location>
</feature>
<evidence type="ECO:0000313" key="3">
    <source>
        <dbReference type="Proteomes" id="UP000093000"/>
    </source>
</evidence>
<comment type="caution">
    <text evidence="2">The sequence shown here is derived from an EMBL/GenBank/DDBJ whole genome shotgun (WGS) entry which is preliminary data.</text>
</comment>
<feature type="compositionally biased region" description="Polar residues" evidence="1">
    <location>
        <begin position="58"/>
        <end position="69"/>
    </location>
</feature>
<feature type="compositionally biased region" description="Low complexity" evidence="1">
    <location>
        <begin position="1"/>
        <end position="14"/>
    </location>
</feature>
<keyword evidence="3" id="KW-1185">Reference proteome</keyword>
<protein>
    <submittedName>
        <fullName evidence="2">Uncharacterized protein</fullName>
    </submittedName>
</protein>
<dbReference type="STRING" id="101091.A0A1C7LNQ9"/>
<proteinExistence type="predicted"/>
<organism evidence="2 3">
    <name type="scientific">Choanephora cucurbitarum</name>
    <dbReference type="NCBI Taxonomy" id="101091"/>
    <lineage>
        <taxon>Eukaryota</taxon>
        <taxon>Fungi</taxon>
        <taxon>Fungi incertae sedis</taxon>
        <taxon>Mucoromycota</taxon>
        <taxon>Mucoromycotina</taxon>
        <taxon>Mucoromycetes</taxon>
        <taxon>Mucorales</taxon>
        <taxon>Mucorineae</taxon>
        <taxon>Choanephoraceae</taxon>
        <taxon>Choanephoroideae</taxon>
        <taxon>Choanephora</taxon>
    </lineage>
</organism>
<evidence type="ECO:0000313" key="2">
    <source>
        <dbReference type="EMBL" id="OBZ65639.1"/>
    </source>
</evidence>
<reference evidence="2 3" key="1">
    <citation type="submission" date="2016-03" db="EMBL/GenBank/DDBJ databases">
        <title>Choanephora cucurbitarum.</title>
        <authorList>
            <person name="Min B."/>
            <person name="Park H."/>
            <person name="Park J.-H."/>
            <person name="Shin H.-D."/>
            <person name="Choi I.-G."/>
        </authorList>
    </citation>
    <scope>NUCLEOTIDE SEQUENCE [LARGE SCALE GENOMIC DNA]</scope>
    <source>
        <strain evidence="2 3">KUS-F28377</strain>
    </source>
</reference>
<dbReference type="InParanoid" id="A0A1C7LNQ9"/>
<accession>A0A1C7LNQ9</accession>
<dbReference type="EMBL" id="LUGH01002718">
    <property type="protein sequence ID" value="OBZ65639.1"/>
    <property type="molecule type" value="Genomic_DNA"/>
</dbReference>
<gene>
    <name evidence="2" type="ORF">A0J61_11931</name>
</gene>
<feature type="compositionally biased region" description="Basic and acidic residues" evidence="1">
    <location>
        <begin position="22"/>
        <end position="39"/>
    </location>
</feature>
<sequence length="69" mass="7845">MDVDNEPVVKQQVQEEFEEIDTTNKPRVLKDTSLLDRGKGIKKQSRTNSPSPSIPPGSKTNMTRDQIKY</sequence>
<dbReference type="Proteomes" id="UP000093000">
    <property type="component" value="Unassembled WGS sequence"/>
</dbReference>
<dbReference type="AlphaFoldDB" id="A0A1C7LNQ9"/>
<evidence type="ECO:0000256" key="1">
    <source>
        <dbReference type="SAM" id="MobiDB-lite"/>
    </source>
</evidence>
<feature type="non-terminal residue" evidence="2">
    <location>
        <position position="69"/>
    </location>
</feature>
<name>A0A1C7LNQ9_9FUNG</name>